<reference evidence="2 3" key="1">
    <citation type="submission" date="2023-11" db="EMBL/GenBank/DDBJ databases">
        <authorList>
            <person name="Hedman E."/>
            <person name="Englund M."/>
            <person name="Stromberg M."/>
            <person name="Nyberg Akerstrom W."/>
            <person name="Nylinder S."/>
            <person name="Jareborg N."/>
            <person name="Kallberg Y."/>
            <person name="Kronander E."/>
        </authorList>
    </citation>
    <scope>NUCLEOTIDE SEQUENCE [LARGE SCALE GENOMIC DNA]</scope>
</reference>
<gene>
    <name evidence="2" type="ORF">PARMNEM_LOCUS822</name>
</gene>
<name>A0AAV1KAB9_9NEOP</name>
<protein>
    <recommendedName>
        <fullName evidence="1">Reverse transcriptase Ty1/copia-type domain-containing protein</fullName>
    </recommendedName>
</protein>
<proteinExistence type="predicted"/>
<evidence type="ECO:0000313" key="2">
    <source>
        <dbReference type="EMBL" id="CAK1578784.1"/>
    </source>
</evidence>
<sequence length="158" mass="18098">MAKMQANTYICANKVSELEYVPETYSAAIYLNNVNAKKWKQSIEDELRAHEENKTWSLIEKPKGVQLIDCKWVFRIKDDPSGPVFKARLCAKGCGQKRGIDYTEVYFPTVRYDSIRVLLSEAVQHGLEISQFDVKTAFLYGDVKEDLHMKPSEGLTVE</sequence>
<accession>A0AAV1KAB9</accession>
<dbReference type="Proteomes" id="UP001314205">
    <property type="component" value="Unassembled WGS sequence"/>
</dbReference>
<dbReference type="InterPro" id="IPR013103">
    <property type="entry name" value="RVT_2"/>
</dbReference>
<feature type="domain" description="Reverse transcriptase Ty1/copia-type" evidence="1">
    <location>
        <begin position="53"/>
        <end position="157"/>
    </location>
</feature>
<organism evidence="2 3">
    <name type="scientific">Parnassius mnemosyne</name>
    <name type="common">clouded apollo</name>
    <dbReference type="NCBI Taxonomy" id="213953"/>
    <lineage>
        <taxon>Eukaryota</taxon>
        <taxon>Metazoa</taxon>
        <taxon>Ecdysozoa</taxon>
        <taxon>Arthropoda</taxon>
        <taxon>Hexapoda</taxon>
        <taxon>Insecta</taxon>
        <taxon>Pterygota</taxon>
        <taxon>Neoptera</taxon>
        <taxon>Endopterygota</taxon>
        <taxon>Lepidoptera</taxon>
        <taxon>Glossata</taxon>
        <taxon>Ditrysia</taxon>
        <taxon>Papilionoidea</taxon>
        <taxon>Papilionidae</taxon>
        <taxon>Parnassiinae</taxon>
        <taxon>Parnassini</taxon>
        <taxon>Parnassius</taxon>
        <taxon>Driopa</taxon>
    </lineage>
</organism>
<dbReference type="Pfam" id="PF07727">
    <property type="entry name" value="RVT_2"/>
    <property type="match status" value="1"/>
</dbReference>
<dbReference type="EMBL" id="CAVLGL010000001">
    <property type="protein sequence ID" value="CAK1578784.1"/>
    <property type="molecule type" value="Genomic_DNA"/>
</dbReference>
<dbReference type="AlphaFoldDB" id="A0AAV1KAB9"/>
<keyword evidence="3" id="KW-1185">Reference proteome</keyword>
<evidence type="ECO:0000259" key="1">
    <source>
        <dbReference type="Pfam" id="PF07727"/>
    </source>
</evidence>
<comment type="caution">
    <text evidence="2">The sequence shown here is derived from an EMBL/GenBank/DDBJ whole genome shotgun (WGS) entry which is preliminary data.</text>
</comment>
<evidence type="ECO:0000313" key="3">
    <source>
        <dbReference type="Proteomes" id="UP001314205"/>
    </source>
</evidence>